<dbReference type="KEGG" id="mtua:CSH63_24800"/>
<evidence type="ECO:0000256" key="1">
    <source>
        <dbReference type="SAM" id="Coils"/>
    </source>
</evidence>
<dbReference type="Proteomes" id="UP000267804">
    <property type="component" value="Chromosome"/>
</dbReference>
<keyword evidence="2" id="KW-1133">Transmembrane helix</keyword>
<gene>
    <name evidence="3" type="ORF">CSH63_24800</name>
</gene>
<accession>A0A386WW25</accession>
<keyword evidence="2" id="KW-0472">Membrane</keyword>
<name>A0A386WW25_9ACTN</name>
<evidence type="ECO:0000313" key="4">
    <source>
        <dbReference type="Proteomes" id="UP000267804"/>
    </source>
</evidence>
<evidence type="ECO:0008006" key="5">
    <source>
        <dbReference type="Google" id="ProtNLM"/>
    </source>
</evidence>
<feature type="transmembrane region" description="Helical" evidence="2">
    <location>
        <begin position="149"/>
        <end position="169"/>
    </location>
</feature>
<keyword evidence="2" id="KW-0812">Transmembrane</keyword>
<feature type="transmembrane region" description="Helical" evidence="2">
    <location>
        <begin position="105"/>
        <end position="137"/>
    </location>
</feature>
<protein>
    <recommendedName>
        <fullName evidence="5">Phage tail tape measure protein</fullName>
    </recommendedName>
</protein>
<organism evidence="3 4">
    <name type="scientific">Micromonospora tulbaghiae</name>
    <dbReference type="NCBI Taxonomy" id="479978"/>
    <lineage>
        <taxon>Bacteria</taxon>
        <taxon>Bacillati</taxon>
        <taxon>Actinomycetota</taxon>
        <taxon>Actinomycetes</taxon>
        <taxon>Micromonosporales</taxon>
        <taxon>Micromonosporaceae</taxon>
        <taxon>Micromonospora</taxon>
    </lineage>
</organism>
<dbReference type="AlphaFoldDB" id="A0A386WW25"/>
<dbReference type="EMBL" id="CP024087">
    <property type="protein sequence ID" value="AYF30604.1"/>
    <property type="molecule type" value="Genomic_DNA"/>
</dbReference>
<reference evidence="3 4" key="1">
    <citation type="submission" date="2017-10" db="EMBL/GenBank/DDBJ databases">
        <title>Integration of genomic and chemical information greatly accelerates assignment of the full stereostructure of myelolactone, a potent inhibitor of myeloma from a marine-derived Micromonospora.</title>
        <authorList>
            <person name="Kim M.C."/>
            <person name="Machado H."/>
            <person name="Jensen P.R."/>
            <person name="Fenical W."/>
        </authorList>
    </citation>
    <scope>NUCLEOTIDE SEQUENCE [LARGE SCALE GENOMIC DNA]</scope>
    <source>
        <strain evidence="3 4">CNY-010</strain>
    </source>
</reference>
<dbReference type="RefSeq" id="WP_120572310.1">
    <property type="nucleotide sequence ID" value="NZ_CP024087.1"/>
</dbReference>
<evidence type="ECO:0000256" key="2">
    <source>
        <dbReference type="SAM" id="Phobius"/>
    </source>
</evidence>
<keyword evidence="1" id="KW-0175">Coiled coil</keyword>
<feature type="coiled-coil region" evidence="1">
    <location>
        <begin position="189"/>
        <end position="269"/>
    </location>
</feature>
<proteinExistence type="predicted"/>
<evidence type="ECO:0000313" key="3">
    <source>
        <dbReference type="EMBL" id="AYF30604.1"/>
    </source>
</evidence>
<sequence>MSLKLGELVAYLKTDNSGLKQGLAAGKTEVDGFTRDINGKLRDSRGRFVREGEQIGRGVGEGLGRGVKGHTGWLGAVQSAVRSLASHVGEAGSWLRSTGQRASDLFGIVTSGVGSLWTFVTVLGALAAGAAVAIPAISLLGGVLGSLPALAGGAGVGIGALAIGFAGLADHFKETASAGGAAVDRTWQVHQAVRALANAQREVRASQEALTRARAAEVERLSDLNRELREARLSAEEAALDEEDAERRLADAKNAVQIAQDKVNRAKASGDLDEVRRATQELLDAQRQQPGEIRRAELAYERAKLATESAKDSVDDLTVEQRRAAQVGVEGSDQVRAARERERRAVEAVEAAEHALAEARKPAGGGGGAGQELTRLAPAAKELVDTLKALKPAWEDLRLDVQQRLFAGVDGEVRDLARAWLPTLKDKLGQSADTANSLFKTFSKSAQEPEFIKNISTGLDAVDRLVGKIGKSLAGPGVDAWGRLSAAAAPFLDVVGDEVAGLVEDFAAWIKKADESGALEDFFEKAGDFFHDVVDIGKDVGGIIGEIVSAIFTDPENADGGDAWTGFKQTLKDVRAWFEDPKNKEQIRDWFHKLETAARMLGKITGWLIALILWFDRTDTKLRDWAMSMKKRAGDLVDWIDDRWDKLVRGVGRLPGRIGRAARGMWDGVKNSFRSALNWMIGRWNGLSFTIGGGSFHGIPVPSHTFHTPDIPMLKDGGVVRATPGGRIVGVGEGGEDEAVIPLSKLSSVLGGMVRIEVSGKLRAEGRDLVLVLREDIAQAGGNVQKHLGEE</sequence>